<dbReference type="InterPro" id="IPR021335">
    <property type="entry name" value="DUF2948"/>
</dbReference>
<gene>
    <name evidence="2" type="ORF">FHR98_003200</name>
</gene>
<feature type="region of interest" description="Disordered" evidence="1">
    <location>
        <begin position="161"/>
        <end position="190"/>
    </location>
</feature>
<organism evidence="2 3">
    <name type="scientific">Limibacillus halophilus</name>
    <dbReference type="NCBI Taxonomy" id="1579333"/>
    <lineage>
        <taxon>Bacteria</taxon>
        <taxon>Pseudomonadati</taxon>
        <taxon>Pseudomonadota</taxon>
        <taxon>Alphaproteobacteria</taxon>
        <taxon>Rhodospirillales</taxon>
        <taxon>Rhodovibrionaceae</taxon>
        <taxon>Limibacillus</taxon>
    </lineage>
</organism>
<evidence type="ECO:0000313" key="3">
    <source>
        <dbReference type="Proteomes" id="UP000581135"/>
    </source>
</evidence>
<keyword evidence="3" id="KW-1185">Reference proteome</keyword>
<dbReference type="Pfam" id="PF11164">
    <property type="entry name" value="DUF2948"/>
    <property type="match status" value="1"/>
</dbReference>
<evidence type="ECO:0000313" key="2">
    <source>
        <dbReference type="EMBL" id="MBB3066889.1"/>
    </source>
</evidence>
<evidence type="ECO:0008006" key="4">
    <source>
        <dbReference type="Google" id="ProtNLM"/>
    </source>
</evidence>
<protein>
    <recommendedName>
        <fullName evidence="4">DUF2948 family protein</fullName>
    </recommendedName>
</protein>
<evidence type="ECO:0000256" key="1">
    <source>
        <dbReference type="SAM" id="MobiDB-lite"/>
    </source>
</evidence>
<proteinExistence type="predicted"/>
<dbReference type="EMBL" id="JACHXA010000011">
    <property type="protein sequence ID" value="MBB3066889.1"/>
    <property type="molecule type" value="Genomic_DNA"/>
</dbReference>
<dbReference type="Proteomes" id="UP000581135">
    <property type="component" value="Unassembled WGS sequence"/>
</dbReference>
<dbReference type="RefSeq" id="WP_183417713.1">
    <property type="nucleotide sequence ID" value="NZ_JACHXA010000011.1"/>
</dbReference>
<comment type="caution">
    <text evidence="2">The sequence shown here is derived from an EMBL/GenBank/DDBJ whole genome shotgun (WGS) entry which is preliminary data.</text>
</comment>
<name>A0A839SXS9_9PROT</name>
<sequence>MTEGDRNRGLKLRVRDAEDLAVASAMLQDALIPVQEMRFLAKEKRFALVANRFCWERAPESLAADAAEQDEYKDGSSEDVAFAAVGSGGEAVYERVNCGVIVHCVKLARLRGFDLADRGRILELLAITLHGKRVILTFAGGAAVELTVTRLSCQLDDLGEPWPTLRRPQHADSPPDDLEKSPSGNPDLES</sequence>
<accession>A0A839SXS9</accession>
<reference evidence="2 3" key="1">
    <citation type="submission" date="2020-08" db="EMBL/GenBank/DDBJ databases">
        <title>Genomic Encyclopedia of Type Strains, Phase III (KMG-III): the genomes of soil and plant-associated and newly described type strains.</title>
        <authorList>
            <person name="Whitman W."/>
        </authorList>
    </citation>
    <scope>NUCLEOTIDE SEQUENCE [LARGE SCALE GENOMIC DNA]</scope>
    <source>
        <strain evidence="2 3">CECT 8803</strain>
    </source>
</reference>
<dbReference type="AlphaFoldDB" id="A0A839SXS9"/>